<accession>A0ABU3LFP2</accession>
<evidence type="ECO:0000259" key="2">
    <source>
        <dbReference type="Pfam" id="PF18942"/>
    </source>
</evidence>
<keyword evidence="4" id="KW-1185">Reference proteome</keyword>
<dbReference type="Proteomes" id="UP001257277">
    <property type="component" value="Unassembled WGS sequence"/>
</dbReference>
<dbReference type="Gene3D" id="2.60.120.200">
    <property type="match status" value="1"/>
</dbReference>
<dbReference type="RefSeq" id="WP_349241826.1">
    <property type="nucleotide sequence ID" value="NZ_JAVTTO010000003.1"/>
</dbReference>
<evidence type="ECO:0000313" key="3">
    <source>
        <dbReference type="EMBL" id="MDT7832566.1"/>
    </source>
</evidence>
<keyword evidence="1" id="KW-0732">Signal</keyword>
<evidence type="ECO:0000313" key="4">
    <source>
        <dbReference type="Proteomes" id="UP001257277"/>
    </source>
</evidence>
<feature type="chain" id="PRO_5045491429" evidence="1">
    <location>
        <begin position="23"/>
        <end position="495"/>
    </location>
</feature>
<dbReference type="PROSITE" id="PS51257">
    <property type="entry name" value="PROKAR_LIPOPROTEIN"/>
    <property type="match status" value="1"/>
</dbReference>
<evidence type="ECO:0000256" key="1">
    <source>
        <dbReference type="SAM" id="SignalP"/>
    </source>
</evidence>
<name>A0ABU3LFP2_9FLAO</name>
<feature type="domain" description="DUF5689" evidence="2">
    <location>
        <begin position="87"/>
        <end position="297"/>
    </location>
</feature>
<organism evidence="3 4">
    <name type="scientific">Asprobacillus argus</name>
    <dbReference type="NCBI Taxonomy" id="3076534"/>
    <lineage>
        <taxon>Bacteria</taxon>
        <taxon>Pseudomonadati</taxon>
        <taxon>Bacteroidota</taxon>
        <taxon>Flavobacteriia</taxon>
        <taxon>Flavobacteriales</taxon>
        <taxon>Flavobacteriaceae</taxon>
        <taxon>Asprobacillus</taxon>
    </lineage>
</organism>
<gene>
    <name evidence="3" type="ORF">RQM59_09255</name>
</gene>
<dbReference type="InterPro" id="IPR043744">
    <property type="entry name" value="DUF5689"/>
</dbReference>
<dbReference type="EMBL" id="JAVTTO010000003">
    <property type="protein sequence ID" value="MDT7832566.1"/>
    <property type="molecule type" value="Genomic_DNA"/>
</dbReference>
<sequence>MKTNKFLNVLMLVAFIGISVSCVEDGDFDVPSGTEVQEPIIPQNALVTFQSAINSLINEIDDNNNNVIDNGENGVFTYPSDDPNVDGDELYTFGYVISSDRAGNFFEELIIQNSIDGNNPTNDVRLGFKVEVNVSSLFQTYQTGRKIYIKLNDLSIGISNGVYTIGKEDGNNIGQIQPYEYQDFITRSNEVATMTPKVTTIANLSAADLNTLIQLDNMQFFRDQLLLTYAGEPSDQFDGFRTLESCDDGSTILLQSSTFSDFKSIQVDQNKGNIQGIFSRDFGDDFNVFIINGLSDINFANTDRCDPIELDCGIATAEGPNTLFEDDFQSQTTFSPITGNGWTNFIQEGTEGWEAYVSGGANASLGTSARVGSFQSGDASSVAWLISPAIDFDAQTGETLTFQTSNSFADGSTMDLLFSTDWDGNTANITSATWGILPAAYIVQDSDFFGAWLSSGIVDLSCATGTMHIAFRYKGSGDSGFDGTYELDEIKIKSN</sequence>
<proteinExistence type="predicted"/>
<protein>
    <submittedName>
        <fullName evidence="3">DUF5689 domain-containing protein</fullName>
    </submittedName>
</protein>
<comment type="caution">
    <text evidence="3">The sequence shown here is derived from an EMBL/GenBank/DDBJ whole genome shotgun (WGS) entry which is preliminary data.</text>
</comment>
<dbReference type="NCBIfam" id="NF038128">
    <property type="entry name" value="choice_anch_J"/>
    <property type="match status" value="1"/>
</dbReference>
<dbReference type="Pfam" id="PF18942">
    <property type="entry name" value="DUF5689"/>
    <property type="match status" value="1"/>
</dbReference>
<feature type="signal peptide" evidence="1">
    <location>
        <begin position="1"/>
        <end position="22"/>
    </location>
</feature>
<reference evidence="3 4" key="1">
    <citation type="submission" date="2023-09" db="EMBL/GenBank/DDBJ databases">
        <title>Novel taxa isolated from Blanes Bay.</title>
        <authorList>
            <person name="Rey-Velasco X."/>
            <person name="Lucena T."/>
        </authorList>
    </citation>
    <scope>NUCLEOTIDE SEQUENCE [LARGE SCALE GENOMIC DNA]</scope>
    <source>
        <strain evidence="3 4">S356</strain>
    </source>
</reference>